<feature type="signal peptide" evidence="2">
    <location>
        <begin position="1"/>
        <end position="24"/>
    </location>
</feature>
<dbReference type="Proteomes" id="UP001301769">
    <property type="component" value="Unassembled WGS sequence"/>
</dbReference>
<reference evidence="3" key="2">
    <citation type="submission" date="2023-05" db="EMBL/GenBank/DDBJ databases">
        <authorList>
            <consortium name="Lawrence Berkeley National Laboratory"/>
            <person name="Steindorff A."/>
            <person name="Hensen N."/>
            <person name="Bonometti L."/>
            <person name="Westerberg I."/>
            <person name="Brannstrom I.O."/>
            <person name="Guillou S."/>
            <person name="Cros-Aarteil S."/>
            <person name="Calhoun S."/>
            <person name="Haridas S."/>
            <person name="Kuo A."/>
            <person name="Mondo S."/>
            <person name="Pangilinan J."/>
            <person name="Riley R."/>
            <person name="Labutti K."/>
            <person name="Andreopoulos B."/>
            <person name="Lipzen A."/>
            <person name="Chen C."/>
            <person name="Yanf M."/>
            <person name="Daum C."/>
            <person name="Ng V."/>
            <person name="Clum A."/>
            <person name="Ohm R."/>
            <person name="Martin F."/>
            <person name="Silar P."/>
            <person name="Natvig D."/>
            <person name="Lalanne C."/>
            <person name="Gautier V."/>
            <person name="Ament-Velasquez S.L."/>
            <person name="Kruys A."/>
            <person name="Hutchinson M.I."/>
            <person name="Powell A.J."/>
            <person name="Barry K."/>
            <person name="Miller A.N."/>
            <person name="Grigoriev I.V."/>
            <person name="Debuchy R."/>
            <person name="Gladieux P."/>
            <person name="Thoren M.H."/>
            <person name="Johannesson H."/>
        </authorList>
    </citation>
    <scope>NUCLEOTIDE SEQUENCE</scope>
    <source>
        <strain evidence="3">PSN293</strain>
    </source>
</reference>
<proteinExistence type="predicted"/>
<evidence type="ECO:0000256" key="1">
    <source>
        <dbReference type="SAM" id="MobiDB-lite"/>
    </source>
</evidence>
<name>A0AAN6XTG4_9PEZI</name>
<feature type="compositionally biased region" description="Polar residues" evidence="1">
    <location>
        <begin position="157"/>
        <end position="195"/>
    </location>
</feature>
<feature type="compositionally biased region" description="Low complexity" evidence="1">
    <location>
        <begin position="203"/>
        <end position="215"/>
    </location>
</feature>
<feature type="chain" id="PRO_5042833115" evidence="2">
    <location>
        <begin position="25"/>
        <end position="242"/>
    </location>
</feature>
<sequence length="242" mass="24553">MSASTYRAFVVGAGLLSLLSGAQAQSACGLQGYLSCTDERSGQTTGYGCCPVGFECYATECSYTGTPTSSAPVPEKTECPGVPAHHLCPEASGGGCCYNAYGCDSENASQCTLTRTERVFDQVVTTTTVVDGKTETITTTKIMYPWPTVEPRVTPSGGPSQTGSASDTTDAPVTKSYVTTITNSDAPETTPAPNASETDGGEEPSSSDSSTSSAISTAAAGNVQAQIGAIVGGLVAGMMVQN</sequence>
<comment type="caution">
    <text evidence="3">The sequence shown here is derived from an EMBL/GenBank/DDBJ whole genome shotgun (WGS) entry which is preliminary data.</text>
</comment>
<feature type="region of interest" description="Disordered" evidence="1">
    <location>
        <begin position="147"/>
        <end position="215"/>
    </location>
</feature>
<evidence type="ECO:0000256" key="2">
    <source>
        <dbReference type="SAM" id="SignalP"/>
    </source>
</evidence>
<keyword evidence="4" id="KW-1185">Reference proteome</keyword>
<organism evidence="3 4">
    <name type="scientific">Rhypophila decipiens</name>
    <dbReference type="NCBI Taxonomy" id="261697"/>
    <lineage>
        <taxon>Eukaryota</taxon>
        <taxon>Fungi</taxon>
        <taxon>Dikarya</taxon>
        <taxon>Ascomycota</taxon>
        <taxon>Pezizomycotina</taxon>
        <taxon>Sordariomycetes</taxon>
        <taxon>Sordariomycetidae</taxon>
        <taxon>Sordariales</taxon>
        <taxon>Naviculisporaceae</taxon>
        <taxon>Rhypophila</taxon>
    </lineage>
</organism>
<gene>
    <name evidence="3" type="ORF">QBC37DRAFT_138531</name>
</gene>
<dbReference type="AlphaFoldDB" id="A0AAN6XTG4"/>
<keyword evidence="2" id="KW-0732">Signal</keyword>
<reference evidence="3" key="1">
    <citation type="journal article" date="2023" name="Mol. Phylogenet. Evol.">
        <title>Genome-scale phylogeny and comparative genomics of the fungal order Sordariales.</title>
        <authorList>
            <person name="Hensen N."/>
            <person name="Bonometti L."/>
            <person name="Westerberg I."/>
            <person name="Brannstrom I.O."/>
            <person name="Guillou S."/>
            <person name="Cros-Aarteil S."/>
            <person name="Calhoun S."/>
            <person name="Haridas S."/>
            <person name="Kuo A."/>
            <person name="Mondo S."/>
            <person name="Pangilinan J."/>
            <person name="Riley R."/>
            <person name="LaButti K."/>
            <person name="Andreopoulos B."/>
            <person name="Lipzen A."/>
            <person name="Chen C."/>
            <person name="Yan M."/>
            <person name="Daum C."/>
            <person name="Ng V."/>
            <person name="Clum A."/>
            <person name="Steindorff A."/>
            <person name="Ohm R.A."/>
            <person name="Martin F."/>
            <person name="Silar P."/>
            <person name="Natvig D.O."/>
            <person name="Lalanne C."/>
            <person name="Gautier V."/>
            <person name="Ament-Velasquez S.L."/>
            <person name="Kruys A."/>
            <person name="Hutchinson M.I."/>
            <person name="Powell A.J."/>
            <person name="Barry K."/>
            <person name="Miller A.N."/>
            <person name="Grigoriev I.V."/>
            <person name="Debuchy R."/>
            <person name="Gladieux P."/>
            <person name="Hiltunen Thoren M."/>
            <person name="Johannesson H."/>
        </authorList>
    </citation>
    <scope>NUCLEOTIDE SEQUENCE</scope>
    <source>
        <strain evidence="3">PSN293</strain>
    </source>
</reference>
<evidence type="ECO:0000313" key="3">
    <source>
        <dbReference type="EMBL" id="KAK4206293.1"/>
    </source>
</evidence>
<dbReference type="EMBL" id="MU858448">
    <property type="protein sequence ID" value="KAK4206293.1"/>
    <property type="molecule type" value="Genomic_DNA"/>
</dbReference>
<protein>
    <submittedName>
        <fullName evidence="3">Uncharacterized protein</fullName>
    </submittedName>
</protein>
<accession>A0AAN6XTG4</accession>
<evidence type="ECO:0000313" key="4">
    <source>
        <dbReference type="Proteomes" id="UP001301769"/>
    </source>
</evidence>